<name>A0A1Y1UNV4_9TREE</name>
<evidence type="ECO:0000313" key="7">
    <source>
        <dbReference type="Proteomes" id="UP000193218"/>
    </source>
</evidence>
<evidence type="ECO:0000256" key="3">
    <source>
        <dbReference type="SAM" id="MobiDB-lite"/>
    </source>
</evidence>
<dbReference type="InterPro" id="IPR006086">
    <property type="entry name" value="XPG-I_dom"/>
</dbReference>
<feature type="compositionally biased region" description="Low complexity" evidence="3">
    <location>
        <begin position="661"/>
        <end position="671"/>
    </location>
</feature>
<dbReference type="Gene3D" id="3.40.50.1010">
    <property type="entry name" value="5'-nuclease"/>
    <property type="match status" value="2"/>
</dbReference>
<dbReference type="InterPro" id="IPR036279">
    <property type="entry name" value="5-3_exonuclease_C_sf"/>
</dbReference>
<evidence type="ECO:0000313" key="6">
    <source>
        <dbReference type="EMBL" id="ORX39699.1"/>
    </source>
</evidence>
<comment type="caution">
    <text evidence="6">The sequence shown here is derived from an EMBL/GenBank/DDBJ whole genome shotgun (WGS) entry which is preliminary data.</text>
</comment>
<dbReference type="GO" id="GO:0017108">
    <property type="term" value="F:5'-flap endonuclease activity"/>
    <property type="evidence" value="ECO:0007669"/>
    <property type="project" value="TreeGrafter"/>
</dbReference>
<dbReference type="InterPro" id="IPR029060">
    <property type="entry name" value="PIN-like_dom_sf"/>
</dbReference>
<keyword evidence="1" id="KW-0540">Nuclease</keyword>
<dbReference type="EMBL" id="NBSH01000002">
    <property type="protein sequence ID" value="ORX39699.1"/>
    <property type="molecule type" value="Genomic_DNA"/>
</dbReference>
<gene>
    <name evidence="6" type="ORF">BD324DRAFT_586717</name>
</gene>
<dbReference type="PANTHER" id="PTHR11081:SF75">
    <property type="entry name" value="ENDONUCLEASE, PUTATIVE (AFU_ORTHOLOGUE AFUA_3G13260)-RELATED"/>
    <property type="match status" value="1"/>
</dbReference>
<dbReference type="Pfam" id="PF18380">
    <property type="entry name" value="GEN1_C"/>
    <property type="match status" value="1"/>
</dbReference>
<dbReference type="OrthoDB" id="2959108at2759"/>
<protein>
    <recommendedName>
        <fullName evidence="8">XPG-I domain-containing protein</fullName>
    </recommendedName>
</protein>
<dbReference type="Pfam" id="PF00752">
    <property type="entry name" value="XPG_N"/>
    <property type="match status" value="1"/>
</dbReference>
<accession>A0A1Y1UNV4</accession>
<dbReference type="GO" id="GO:0006281">
    <property type="term" value="P:DNA repair"/>
    <property type="evidence" value="ECO:0007669"/>
    <property type="project" value="UniProtKB-ARBA"/>
</dbReference>
<dbReference type="PANTHER" id="PTHR11081">
    <property type="entry name" value="FLAP ENDONUCLEASE FAMILY MEMBER"/>
    <property type="match status" value="1"/>
</dbReference>
<evidence type="ECO:0008006" key="8">
    <source>
        <dbReference type="Google" id="ProtNLM"/>
    </source>
</evidence>
<dbReference type="SUPFAM" id="SSF47807">
    <property type="entry name" value="5' to 3' exonuclease, C-terminal subdomain"/>
    <property type="match status" value="1"/>
</dbReference>
<dbReference type="InterPro" id="IPR041177">
    <property type="entry name" value="GEN1_C"/>
</dbReference>
<dbReference type="InParanoid" id="A0A1Y1UNV4"/>
<evidence type="ECO:0000259" key="5">
    <source>
        <dbReference type="SMART" id="SM00485"/>
    </source>
</evidence>
<proteinExistence type="predicted"/>
<feature type="region of interest" description="Disordered" evidence="3">
    <location>
        <begin position="601"/>
        <end position="645"/>
    </location>
</feature>
<feature type="compositionally biased region" description="Acidic residues" evidence="3">
    <location>
        <begin position="605"/>
        <end position="614"/>
    </location>
</feature>
<dbReference type="GeneID" id="33555555"/>
<dbReference type="Pfam" id="PF00867">
    <property type="entry name" value="XPG_I"/>
    <property type="match status" value="1"/>
</dbReference>
<keyword evidence="2" id="KW-0378">Hydrolase</keyword>
<evidence type="ECO:0000256" key="2">
    <source>
        <dbReference type="ARBA" id="ARBA00022801"/>
    </source>
</evidence>
<dbReference type="PRINTS" id="PR00853">
    <property type="entry name" value="XPGRADSUPER"/>
</dbReference>
<evidence type="ECO:0000259" key="4">
    <source>
        <dbReference type="SMART" id="SM00484"/>
    </source>
</evidence>
<organism evidence="6 7">
    <name type="scientific">Kockovaella imperatae</name>
    <dbReference type="NCBI Taxonomy" id="4999"/>
    <lineage>
        <taxon>Eukaryota</taxon>
        <taxon>Fungi</taxon>
        <taxon>Dikarya</taxon>
        <taxon>Basidiomycota</taxon>
        <taxon>Agaricomycotina</taxon>
        <taxon>Tremellomycetes</taxon>
        <taxon>Tremellales</taxon>
        <taxon>Cuniculitremaceae</taxon>
        <taxon>Kockovaella</taxon>
    </lineage>
</organism>
<dbReference type="STRING" id="4999.A0A1Y1UNV4"/>
<dbReference type="RefSeq" id="XP_021873484.1">
    <property type="nucleotide sequence ID" value="XM_022013747.1"/>
</dbReference>
<dbReference type="InterPro" id="IPR006084">
    <property type="entry name" value="XPG/Rad2"/>
</dbReference>
<reference evidence="6 7" key="1">
    <citation type="submission" date="2017-03" db="EMBL/GenBank/DDBJ databases">
        <title>Widespread Adenine N6-methylation of Active Genes in Fungi.</title>
        <authorList>
            <consortium name="DOE Joint Genome Institute"/>
            <person name="Mondo S.J."/>
            <person name="Dannebaum R.O."/>
            <person name="Kuo R.C."/>
            <person name="Louie K.B."/>
            <person name="Bewick A.J."/>
            <person name="Labutti K."/>
            <person name="Haridas S."/>
            <person name="Kuo A."/>
            <person name="Salamov A."/>
            <person name="Ahrendt S.R."/>
            <person name="Lau R."/>
            <person name="Bowen B.P."/>
            <person name="Lipzen A."/>
            <person name="Sullivan W."/>
            <person name="Andreopoulos W.B."/>
            <person name="Clum A."/>
            <person name="Lindquist E."/>
            <person name="Daum C."/>
            <person name="Northen T.R."/>
            <person name="Ramamoorthy G."/>
            <person name="Schmitz R.J."/>
            <person name="Gryganskyi A."/>
            <person name="Culley D."/>
            <person name="Magnuson J."/>
            <person name="James T.Y."/>
            <person name="O'Malley M.A."/>
            <person name="Stajich J.E."/>
            <person name="Spatafora J.W."/>
            <person name="Visel A."/>
            <person name="Grigoriev I.V."/>
        </authorList>
    </citation>
    <scope>NUCLEOTIDE SEQUENCE [LARGE SCALE GENOMIC DNA]</scope>
    <source>
        <strain evidence="6 7">NRRL Y-17943</strain>
    </source>
</reference>
<feature type="compositionally biased region" description="Low complexity" evidence="3">
    <location>
        <begin position="615"/>
        <end position="630"/>
    </location>
</feature>
<dbReference type="SUPFAM" id="SSF88723">
    <property type="entry name" value="PIN domain-like"/>
    <property type="match status" value="1"/>
</dbReference>
<dbReference type="Proteomes" id="UP000193218">
    <property type="component" value="Unassembled WGS sequence"/>
</dbReference>
<feature type="domain" description="XPG-I" evidence="4">
    <location>
        <begin position="115"/>
        <end position="194"/>
    </location>
</feature>
<dbReference type="CDD" id="cd09870">
    <property type="entry name" value="PIN_YEN1"/>
    <property type="match status" value="1"/>
</dbReference>
<feature type="region of interest" description="Disordered" evidence="3">
    <location>
        <begin position="658"/>
        <end position="733"/>
    </location>
</feature>
<evidence type="ECO:0000256" key="1">
    <source>
        <dbReference type="ARBA" id="ARBA00022722"/>
    </source>
</evidence>
<sequence>MGVPGLWDLLRPAATRASLSTLSRDAFLANKNGLRALTIGIDASIWIFHAQVPMYGENPFLRTIFYKITSLLQQPVLPVFVFDGPNKPTHKRNQRVAGQFGTADHNSRKFKELLDICGLEWWNAPGEAEAELAVMNRQGKIDAVLSDDVDALLFGATCLLRNNSPTLSGSHASTQNTSSRADSRQYEMYRLEAIRDEWAAREGTMLRTEEDCRLAMILVALLAGGDYAPEGVSSIGPTIAHGLAHAGLADFLRQYDPASPAFQSVLATVRQQILHELSTDESKFLGRRYKACATKLSEMAPNEIFSPSALNSYLRPVTSPLADVANGWPGFGNGEPSRSRGKARNQGRGDLEGMARACEKYFEWGTKELVGKKFAGESVGLFGSEIVNDARDWVMSRGNNVGGPSSTRGEFNKQSGRITSFFATVHLSSPSTSTVAKALHHTQTTPSSSVLPPYIVKIRGKRSDPTNHDLTEYRLSYRTDDFTSRCHDAMEGSRVDPKLLSASERAKLGLVGNEDPDIPSASQISAPSQKNEFRVWLPEFMLVQAWPGLVSEYEDSLIAKEDAKAAKKSGGVKVKRAVAVTEDAQAFKSFFSKVKGKGKAAAPVAEEEEVEEPVETPSTRSSTPQRSVPTIDLTESPDVPGSSALCAKSSSLPYIIKRSRVPSSSSRSASSQPADTESSKAKPPKKPVRRSARLSRDNSSTKGNKDAPISLISSDEETPKPAKPLRKPPAPFPLLAIAKETSLKPRESLSPSKETAVLAASKGKMNAGMGTQVRLELAVVKSTRNSPSKRI</sequence>
<dbReference type="SMART" id="SM00485">
    <property type="entry name" value="XPGN"/>
    <property type="match status" value="1"/>
</dbReference>
<feature type="compositionally biased region" description="Basic residues" evidence="3">
    <location>
        <begin position="682"/>
        <end position="693"/>
    </location>
</feature>
<dbReference type="AlphaFoldDB" id="A0A1Y1UNV4"/>
<dbReference type="SMART" id="SM00484">
    <property type="entry name" value="XPGI"/>
    <property type="match status" value="1"/>
</dbReference>
<keyword evidence="7" id="KW-1185">Reference proteome</keyword>
<feature type="domain" description="XPG N-terminal" evidence="5">
    <location>
        <begin position="1"/>
        <end position="102"/>
    </location>
</feature>
<dbReference type="InterPro" id="IPR006085">
    <property type="entry name" value="XPG_DNA_repair_N"/>
</dbReference>